<proteinExistence type="predicted"/>
<evidence type="ECO:0008006" key="2">
    <source>
        <dbReference type="Google" id="ProtNLM"/>
    </source>
</evidence>
<name>A0A6J7WTM4_9CAUD</name>
<dbReference type="EMBL" id="LR798281">
    <property type="protein sequence ID" value="CAB5220052.1"/>
    <property type="molecule type" value="Genomic_DNA"/>
</dbReference>
<organism evidence="1">
    <name type="scientific">uncultured Caudovirales phage</name>
    <dbReference type="NCBI Taxonomy" id="2100421"/>
    <lineage>
        <taxon>Viruses</taxon>
        <taxon>Duplodnaviria</taxon>
        <taxon>Heunggongvirae</taxon>
        <taxon>Uroviricota</taxon>
        <taxon>Caudoviricetes</taxon>
        <taxon>Peduoviridae</taxon>
        <taxon>Maltschvirus</taxon>
        <taxon>Maltschvirus maltsch</taxon>
    </lineage>
</organism>
<sequence>MSVNYTPVPSVTPYLLSEKFQSFIVGPVGSTKTTASLMKIPIEAKKVAACADGIRRSRVAVVRNTRQMLLDSTIKDFLSLFPEGQAGAYLRTELRFVLRFDDVECDVLFRGLDDANDVRRLLSLQLSFAMVDEVREINADVFDALTGRLGRYPNGMMVPHRPQWGVDDKGNPVQGCVDDNGTQMKKVWGATNPPDLDAHWEQYLTNADPEKVHVTIQPSGLSDEADWVQHLPSNYYEDLCEGKSEDWIDVYVHGKWGRSLSGTPVYQKTFTQDFHVAKENIKPIQNSDYPITIGIDFGRTPSAIFMQRDPRGRVLVMGEITSENMGIETFISTKLNPHIANTYPGYQFICAPDPAGFMKQQLNEMTLVDALKNAGFKCVKPPTNDPDKRIAAVERLLSQQLEGKAMFLVDPRCTQLIKGFRSGYRYKVKKNGEMEDKPDKNEFSHIHDALQYGSAVIDMNIRGFGLQNTRRDVKRVKYAYT</sequence>
<evidence type="ECO:0000313" key="1">
    <source>
        <dbReference type="EMBL" id="CAB5220052.1"/>
    </source>
</evidence>
<accession>A0A6J7WTM4</accession>
<dbReference type="Gene3D" id="3.40.50.300">
    <property type="entry name" value="P-loop containing nucleotide triphosphate hydrolases"/>
    <property type="match status" value="1"/>
</dbReference>
<gene>
    <name evidence="1" type="ORF">UFOVP232_35</name>
</gene>
<reference evidence="1" key="1">
    <citation type="submission" date="2020-05" db="EMBL/GenBank/DDBJ databases">
        <authorList>
            <person name="Chiriac C."/>
            <person name="Salcher M."/>
            <person name="Ghai R."/>
            <person name="Kavagutti S V."/>
        </authorList>
    </citation>
    <scope>NUCLEOTIDE SEQUENCE</scope>
</reference>
<dbReference type="InterPro" id="IPR027417">
    <property type="entry name" value="P-loop_NTPase"/>
</dbReference>
<protein>
    <recommendedName>
        <fullName evidence="2">Terminase large subunit</fullName>
    </recommendedName>
</protein>
<dbReference type="Gene3D" id="3.30.420.280">
    <property type="match status" value="1"/>
</dbReference>